<accession>A0ABU6QWY6</accession>
<sequence length="163" mass="18082">MKLERLDLSFNEVEGEVPPSLGKLTSLHVLNLSNNHLHGKIPSTFSEFPMSSFLNNGASLCGPPLLVLCRESSSSGRVQMSNRQVAAIIVAIVFTSTLICLVMLYAMLKIWCNWRKVAVVSSEEEVDENNKREEGSTFCCVDHHTKNGDYLCINSNHATSFSF</sequence>
<evidence type="ECO:0000313" key="4">
    <source>
        <dbReference type="EMBL" id="MED6116285.1"/>
    </source>
</evidence>
<reference evidence="4 5" key="1">
    <citation type="journal article" date="2023" name="Plants (Basel)">
        <title>Bridging the Gap: Combining Genomics and Transcriptomics Approaches to Understand Stylosanthes scabra, an Orphan Legume from the Brazilian Caatinga.</title>
        <authorList>
            <person name="Ferreira-Neto J.R.C."/>
            <person name="da Silva M.D."/>
            <person name="Binneck E."/>
            <person name="de Melo N.F."/>
            <person name="da Silva R.H."/>
            <person name="de Melo A.L.T.M."/>
            <person name="Pandolfi V."/>
            <person name="Bustamante F.O."/>
            <person name="Brasileiro-Vidal A.C."/>
            <person name="Benko-Iseppon A.M."/>
        </authorList>
    </citation>
    <scope>NUCLEOTIDE SEQUENCE [LARGE SCALE GENOMIC DNA]</scope>
    <source>
        <tissue evidence="4">Leaves</tissue>
    </source>
</reference>
<gene>
    <name evidence="4" type="ORF">PIB30_117625</name>
</gene>
<feature type="transmembrane region" description="Helical" evidence="3">
    <location>
        <begin position="85"/>
        <end position="108"/>
    </location>
</feature>
<dbReference type="SUPFAM" id="SSF52058">
    <property type="entry name" value="L domain-like"/>
    <property type="match status" value="1"/>
</dbReference>
<keyword evidence="1" id="KW-0433">Leucine-rich repeat</keyword>
<protein>
    <submittedName>
        <fullName evidence="4">Uncharacterized protein</fullName>
    </submittedName>
</protein>
<evidence type="ECO:0000256" key="3">
    <source>
        <dbReference type="SAM" id="Phobius"/>
    </source>
</evidence>
<dbReference type="PANTHER" id="PTHR48065">
    <property type="entry name" value="OS10G0469600 PROTEIN"/>
    <property type="match status" value="1"/>
</dbReference>
<evidence type="ECO:0000313" key="5">
    <source>
        <dbReference type="Proteomes" id="UP001341840"/>
    </source>
</evidence>
<dbReference type="PRINTS" id="PR00019">
    <property type="entry name" value="LEURICHRPT"/>
</dbReference>
<name>A0ABU6QWY6_9FABA</name>
<keyword evidence="5" id="KW-1185">Reference proteome</keyword>
<keyword evidence="3" id="KW-0472">Membrane</keyword>
<dbReference type="Gene3D" id="3.80.10.10">
    <property type="entry name" value="Ribonuclease Inhibitor"/>
    <property type="match status" value="1"/>
</dbReference>
<proteinExistence type="predicted"/>
<evidence type="ECO:0000256" key="2">
    <source>
        <dbReference type="ARBA" id="ARBA00022737"/>
    </source>
</evidence>
<organism evidence="4 5">
    <name type="scientific">Stylosanthes scabra</name>
    <dbReference type="NCBI Taxonomy" id="79078"/>
    <lineage>
        <taxon>Eukaryota</taxon>
        <taxon>Viridiplantae</taxon>
        <taxon>Streptophyta</taxon>
        <taxon>Embryophyta</taxon>
        <taxon>Tracheophyta</taxon>
        <taxon>Spermatophyta</taxon>
        <taxon>Magnoliopsida</taxon>
        <taxon>eudicotyledons</taxon>
        <taxon>Gunneridae</taxon>
        <taxon>Pentapetalae</taxon>
        <taxon>rosids</taxon>
        <taxon>fabids</taxon>
        <taxon>Fabales</taxon>
        <taxon>Fabaceae</taxon>
        <taxon>Papilionoideae</taxon>
        <taxon>50 kb inversion clade</taxon>
        <taxon>dalbergioids sensu lato</taxon>
        <taxon>Dalbergieae</taxon>
        <taxon>Pterocarpus clade</taxon>
        <taxon>Stylosanthes</taxon>
    </lineage>
</organism>
<evidence type="ECO:0000256" key="1">
    <source>
        <dbReference type="ARBA" id="ARBA00022614"/>
    </source>
</evidence>
<dbReference type="Pfam" id="PF12799">
    <property type="entry name" value="LRR_4"/>
    <property type="match status" value="1"/>
</dbReference>
<dbReference type="PANTHER" id="PTHR48065:SF72">
    <property type="entry name" value="LEUCINE-RICH REPEAT-CONTAINING N-TERMINAL PLANT-TYPE DOMAIN-CONTAINING PROTEIN"/>
    <property type="match status" value="1"/>
</dbReference>
<keyword evidence="3" id="KW-0812">Transmembrane</keyword>
<keyword evidence="2" id="KW-0677">Repeat</keyword>
<dbReference type="Proteomes" id="UP001341840">
    <property type="component" value="Unassembled WGS sequence"/>
</dbReference>
<comment type="caution">
    <text evidence="4">The sequence shown here is derived from an EMBL/GenBank/DDBJ whole genome shotgun (WGS) entry which is preliminary data.</text>
</comment>
<dbReference type="EMBL" id="JASCZI010002571">
    <property type="protein sequence ID" value="MED6116285.1"/>
    <property type="molecule type" value="Genomic_DNA"/>
</dbReference>
<dbReference type="InterPro" id="IPR032675">
    <property type="entry name" value="LRR_dom_sf"/>
</dbReference>
<keyword evidence="3" id="KW-1133">Transmembrane helix</keyword>
<dbReference type="InterPro" id="IPR025875">
    <property type="entry name" value="Leu-rich_rpt_4"/>
</dbReference>